<dbReference type="KEGG" id="fvn:FVRRES_08124"/>
<evidence type="ECO:0000256" key="4">
    <source>
        <dbReference type="ARBA" id="ARBA00022630"/>
    </source>
</evidence>
<dbReference type="Pfam" id="PF02770">
    <property type="entry name" value="Acyl-CoA_dh_M"/>
    <property type="match status" value="1"/>
</dbReference>
<keyword evidence="11" id="KW-1185">Reference proteome</keyword>
<keyword evidence="5" id="KW-0479">Metal-binding</keyword>
<dbReference type="InterPro" id="IPR001199">
    <property type="entry name" value="Cyt_B5-like_heme/steroid-bd"/>
</dbReference>
<dbReference type="GO" id="GO:0020037">
    <property type="term" value="F:heme binding"/>
    <property type="evidence" value="ECO:0007669"/>
    <property type="project" value="InterPro"/>
</dbReference>
<dbReference type="GO" id="GO:0003995">
    <property type="term" value="F:acyl-CoA dehydrogenase activity"/>
    <property type="evidence" value="ECO:0007669"/>
    <property type="project" value="InterPro"/>
</dbReference>
<dbReference type="PROSITE" id="PS00191">
    <property type="entry name" value="CYTOCHROME_B5_1"/>
    <property type="match status" value="1"/>
</dbReference>
<dbReference type="GeneID" id="37259763"/>
<dbReference type="Pfam" id="PF00173">
    <property type="entry name" value="Cyt-b5"/>
    <property type="match status" value="1"/>
</dbReference>
<keyword evidence="6" id="KW-0274">FAD</keyword>
<name>A0A2L2TS28_9HYPO</name>
<dbReference type="InterPro" id="IPR006089">
    <property type="entry name" value="Acyl-CoA_DH_CS"/>
</dbReference>
<dbReference type="InterPro" id="IPR036400">
    <property type="entry name" value="Cyt_B5-like_heme/steroid_sf"/>
</dbReference>
<dbReference type="EMBL" id="LN649231">
    <property type="protein sequence ID" value="CEI68047.1"/>
    <property type="molecule type" value="Genomic_DNA"/>
</dbReference>
<dbReference type="OrthoDB" id="2588832at2759"/>
<dbReference type="PROSITE" id="PS00072">
    <property type="entry name" value="ACYL_COA_DH_1"/>
    <property type="match status" value="1"/>
</dbReference>
<dbReference type="InterPro" id="IPR050741">
    <property type="entry name" value="Acyl-CoA_dehydrogenase"/>
</dbReference>
<dbReference type="PROSITE" id="PS50255">
    <property type="entry name" value="CYTOCHROME_B5_2"/>
    <property type="match status" value="1"/>
</dbReference>
<dbReference type="GO" id="GO:0033539">
    <property type="term" value="P:fatty acid beta-oxidation using acyl-CoA dehydrogenase"/>
    <property type="evidence" value="ECO:0007669"/>
    <property type="project" value="TreeGrafter"/>
</dbReference>
<dbReference type="Gene3D" id="1.20.140.10">
    <property type="entry name" value="Butyryl-CoA Dehydrogenase, subunit A, domain 3"/>
    <property type="match status" value="1"/>
</dbReference>
<sequence>MFPSLPTFTRREVGEHTTISSLWCIINSTVYDLTDFIQDHPGGEQILLKVAGQDATSSFHTFHRQEVLTSYSHLAIGTITGEETKSLTSNLGDISPIPYAEPLWLRPQFCSPYYTDSHRRLQRAARIFTETYLIPEASRCERTGCPPSEELINLMADQNILRMRLGPGKHLHGQTIMGGGVVDGREFNYFHKLILAQEMCRPLARGFHDTNMAGMTIGLSVILNFARNSRWKTNIADQVFGGVKKLCLAITEAGAGSDVAGIQTRAEKTPDGKHYIVNGSKKWITNGMWSDYFVTLVKTGKGYSVLLIPRTEGVETRPIKTSYSSAAGTAYVTFDQVKIPSENLIGEENDGLRIIISNFNQERWAMACSTITQCRAVVEECLKWSNQRQIAGKRLNEQPVVRQKLAKMISHVEGAQAWLESITFQMCNMSLRDQTIHLAGPIALLKRTSTRMAQKIADEAVQIWGGRSLTQTGMGRYINDFYQTHKFDAILGGSEEVLAEVAMKLALKGFPRSML</sequence>
<evidence type="ECO:0000259" key="9">
    <source>
        <dbReference type="PROSITE" id="PS50255"/>
    </source>
</evidence>
<dbReference type="FunFam" id="3.10.120.10:FF:000007">
    <property type="entry name" value="Sulfite oxidase, mitochondrial"/>
    <property type="match status" value="1"/>
</dbReference>
<dbReference type="InterPro" id="IPR036250">
    <property type="entry name" value="AcylCo_DH-like_C"/>
</dbReference>
<keyword evidence="8" id="KW-0408">Iron</keyword>
<evidence type="ECO:0000256" key="1">
    <source>
        <dbReference type="ARBA" id="ARBA00001974"/>
    </source>
</evidence>
<feature type="domain" description="Cytochrome b5 heme-binding" evidence="9">
    <location>
        <begin position="5"/>
        <end position="80"/>
    </location>
</feature>
<evidence type="ECO:0000256" key="5">
    <source>
        <dbReference type="ARBA" id="ARBA00022723"/>
    </source>
</evidence>
<accession>A0A2L2TS28</accession>
<keyword evidence="7" id="KW-0560">Oxidoreductase</keyword>
<dbReference type="PRINTS" id="PR00363">
    <property type="entry name" value="CYTOCHROMEB5"/>
</dbReference>
<dbReference type="Pfam" id="PF00441">
    <property type="entry name" value="Acyl-CoA_dh_1"/>
    <property type="match status" value="1"/>
</dbReference>
<dbReference type="Gene3D" id="1.10.540.10">
    <property type="entry name" value="Acyl-CoA dehydrogenase/oxidase, N-terminal domain"/>
    <property type="match status" value="1"/>
</dbReference>
<dbReference type="InterPro" id="IPR037069">
    <property type="entry name" value="AcylCoA_DH/ox_N_sf"/>
</dbReference>
<dbReference type="RefSeq" id="XP_025591762.1">
    <property type="nucleotide sequence ID" value="XM_025736842.2"/>
</dbReference>
<dbReference type="GO" id="GO:0046872">
    <property type="term" value="F:metal ion binding"/>
    <property type="evidence" value="ECO:0007669"/>
    <property type="project" value="UniProtKB-KW"/>
</dbReference>
<dbReference type="SUPFAM" id="SSF55856">
    <property type="entry name" value="Cytochrome b5-like heme/steroid binding domain"/>
    <property type="match status" value="1"/>
</dbReference>
<dbReference type="GO" id="GO:0050660">
    <property type="term" value="F:flavin adenine dinucleotide binding"/>
    <property type="evidence" value="ECO:0007669"/>
    <property type="project" value="InterPro"/>
</dbReference>
<dbReference type="InterPro" id="IPR006091">
    <property type="entry name" value="Acyl-CoA_Oxase/DH_mid-dom"/>
</dbReference>
<keyword evidence="4" id="KW-0285">Flavoprotein</keyword>
<reference evidence="11" key="1">
    <citation type="submission" date="2014-10" db="EMBL/GenBank/DDBJ databases">
        <authorList>
            <person name="King R."/>
        </authorList>
    </citation>
    <scope>NUCLEOTIDE SEQUENCE [LARGE SCALE GENOMIC DNA]</scope>
    <source>
        <strain evidence="11">A3/5</strain>
    </source>
</reference>
<evidence type="ECO:0000313" key="10">
    <source>
        <dbReference type="EMBL" id="CEI68047.1"/>
    </source>
</evidence>
<dbReference type="SUPFAM" id="SSF47203">
    <property type="entry name" value="Acyl-CoA dehydrogenase C-terminal domain-like"/>
    <property type="match status" value="1"/>
</dbReference>
<keyword evidence="3" id="KW-0349">Heme</keyword>
<organism evidence="10 11">
    <name type="scientific">Fusarium venenatum</name>
    <dbReference type="NCBI Taxonomy" id="56646"/>
    <lineage>
        <taxon>Eukaryota</taxon>
        <taxon>Fungi</taxon>
        <taxon>Dikarya</taxon>
        <taxon>Ascomycota</taxon>
        <taxon>Pezizomycotina</taxon>
        <taxon>Sordariomycetes</taxon>
        <taxon>Hypocreomycetidae</taxon>
        <taxon>Hypocreales</taxon>
        <taxon>Nectriaceae</taxon>
        <taxon>Fusarium</taxon>
    </lineage>
</organism>
<evidence type="ECO:0000256" key="8">
    <source>
        <dbReference type="ARBA" id="ARBA00023004"/>
    </source>
</evidence>
<evidence type="ECO:0000256" key="2">
    <source>
        <dbReference type="ARBA" id="ARBA00009347"/>
    </source>
</evidence>
<dbReference type="InterPro" id="IPR009100">
    <property type="entry name" value="AcylCoA_DH/oxidase_NM_dom_sf"/>
</dbReference>
<comment type="cofactor">
    <cofactor evidence="1">
        <name>FAD</name>
        <dbReference type="ChEBI" id="CHEBI:57692"/>
    </cofactor>
</comment>
<protein>
    <recommendedName>
        <fullName evidence="9">Cytochrome b5 heme-binding domain-containing protein</fullName>
    </recommendedName>
</protein>
<dbReference type="PANTHER" id="PTHR48083">
    <property type="entry name" value="MEDIUM-CHAIN SPECIFIC ACYL-COA DEHYDROGENASE, MITOCHONDRIAL-RELATED"/>
    <property type="match status" value="1"/>
</dbReference>
<comment type="similarity">
    <text evidence="2">Belongs to the acyl-CoA dehydrogenase family.</text>
</comment>
<dbReference type="InterPro" id="IPR018506">
    <property type="entry name" value="Cyt_B5_heme-BS"/>
</dbReference>
<evidence type="ECO:0000256" key="7">
    <source>
        <dbReference type="ARBA" id="ARBA00023002"/>
    </source>
</evidence>
<dbReference type="SMART" id="SM01117">
    <property type="entry name" value="Cyt-b5"/>
    <property type="match status" value="1"/>
</dbReference>
<evidence type="ECO:0000256" key="6">
    <source>
        <dbReference type="ARBA" id="ARBA00022827"/>
    </source>
</evidence>
<dbReference type="SUPFAM" id="SSF56645">
    <property type="entry name" value="Acyl-CoA dehydrogenase NM domain-like"/>
    <property type="match status" value="1"/>
</dbReference>
<dbReference type="GO" id="GO:0005737">
    <property type="term" value="C:cytoplasm"/>
    <property type="evidence" value="ECO:0007669"/>
    <property type="project" value="TreeGrafter"/>
</dbReference>
<proteinExistence type="inferred from homology"/>
<evidence type="ECO:0000313" key="11">
    <source>
        <dbReference type="Proteomes" id="UP000245910"/>
    </source>
</evidence>
<dbReference type="InterPro" id="IPR046373">
    <property type="entry name" value="Acyl-CoA_Oxase/DH_mid-dom_sf"/>
</dbReference>
<dbReference type="AlphaFoldDB" id="A0A2L2TS28"/>
<dbReference type="InterPro" id="IPR009075">
    <property type="entry name" value="AcylCo_DH/oxidase_C"/>
</dbReference>
<dbReference type="PANTHER" id="PTHR48083:SF28">
    <property type="entry name" value="ACYL-COA DEHYDROGENASE FAMILY PROTEIN (AFU_ORTHOLOGUE AFUA_6G10880)-RELATED"/>
    <property type="match status" value="1"/>
</dbReference>
<dbReference type="Gene3D" id="3.10.120.10">
    <property type="entry name" value="Cytochrome b5-like heme/steroid binding domain"/>
    <property type="match status" value="1"/>
</dbReference>
<dbReference type="STRING" id="56646.A0A2L2TS28"/>
<evidence type="ECO:0000256" key="3">
    <source>
        <dbReference type="ARBA" id="ARBA00022617"/>
    </source>
</evidence>
<dbReference type="Proteomes" id="UP000245910">
    <property type="component" value="Chromosome III"/>
</dbReference>
<dbReference type="Gene3D" id="2.40.110.10">
    <property type="entry name" value="Butyryl-CoA Dehydrogenase, subunit A, domain 2"/>
    <property type="match status" value="1"/>
</dbReference>